<dbReference type="Gene3D" id="2.30.30.40">
    <property type="entry name" value="SH3 Domains"/>
    <property type="match status" value="1"/>
</dbReference>
<comment type="caution">
    <text evidence="2">The sequence shown here is derived from an EMBL/GenBank/DDBJ whole genome shotgun (WGS) entry which is preliminary data.</text>
</comment>
<evidence type="ECO:0000313" key="3">
    <source>
        <dbReference type="Proteomes" id="UP000306635"/>
    </source>
</evidence>
<dbReference type="PROSITE" id="PS51781">
    <property type="entry name" value="SH3B"/>
    <property type="match status" value="1"/>
</dbReference>
<dbReference type="Proteomes" id="UP000306635">
    <property type="component" value="Unassembled WGS sequence"/>
</dbReference>
<organism evidence="2 3">
    <name type="scientific">Pseudomonas nicosulfuronedens</name>
    <dbReference type="NCBI Taxonomy" id="2571105"/>
    <lineage>
        <taxon>Bacteria</taxon>
        <taxon>Pseudomonadati</taxon>
        <taxon>Pseudomonadota</taxon>
        <taxon>Gammaproteobacteria</taxon>
        <taxon>Pseudomonadales</taxon>
        <taxon>Pseudomonadaceae</taxon>
        <taxon>Pseudomonas</taxon>
    </lineage>
</organism>
<evidence type="ECO:0000259" key="1">
    <source>
        <dbReference type="PROSITE" id="PS51781"/>
    </source>
</evidence>
<gene>
    <name evidence="2" type="ORF">FAS41_30690</name>
</gene>
<proteinExistence type="predicted"/>
<sequence>MEGASSAFAELLADDLASLASLGDRQATIATLLRTTTSTAEGRQRFLGLDAKFMLGDLAFTLRDLAPAAHDRLSSTLGPHQSKLQSELGAESVALIWSITSMARSVIAVDRVADAFAANDAQRDAIMAFGLEWWMKQLSPQAALKSWYVIKKLFPPETLPALLLSLCSVALQVATPDDKTPAQADDNIREAREIAAKVGGVEKLVVKPLNVRLGPGKKYPKIDSPLAPGSIVSVVKETSDGWTFVRRHGTAGDTGGWVASKFLKDVPEVD</sequence>
<dbReference type="InterPro" id="IPR003646">
    <property type="entry name" value="SH3-like_bac-type"/>
</dbReference>
<dbReference type="EMBL" id="SWDV01000116">
    <property type="protein sequence ID" value="TLX69545.1"/>
    <property type="molecule type" value="Genomic_DNA"/>
</dbReference>
<dbReference type="AlphaFoldDB" id="A0A5R9QKA9"/>
<evidence type="ECO:0000313" key="2">
    <source>
        <dbReference type="EMBL" id="TLX69545.1"/>
    </source>
</evidence>
<reference evidence="2 3" key="1">
    <citation type="submission" date="2019-04" db="EMBL/GenBank/DDBJ databases">
        <authorList>
            <person name="Li M."/>
        </authorList>
    </citation>
    <scope>NUCLEOTIDE SEQUENCE [LARGE SCALE GENOMIC DNA]</scope>
    <source>
        <strain evidence="2 3">LAM1902</strain>
    </source>
</reference>
<keyword evidence="3" id="KW-1185">Reference proteome</keyword>
<name>A0A5R9QKA9_9PSED</name>
<feature type="domain" description="SH3b" evidence="1">
    <location>
        <begin position="199"/>
        <end position="267"/>
    </location>
</feature>
<accession>A0A5R9QKA9</accession>
<protein>
    <submittedName>
        <fullName evidence="2">SH3 domain-containing protein</fullName>
    </submittedName>
</protein>
<dbReference type="RefSeq" id="WP_138527024.1">
    <property type="nucleotide sequence ID" value="NZ_SWDV01000116.1"/>
</dbReference>